<dbReference type="SUPFAM" id="SSF51735">
    <property type="entry name" value="NAD(P)-binding Rossmann-fold domains"/>
    <property type="match status" value="1"/>
</dbReference>
<dbReference type="EMBL" id="ML732305">
    <property type="protein sequence ID" value="KAB8070354.1"/>
    <property type="molecule type" value="Genomic_DNA"/>
</dbReference>
<name>A0A5N5WT40_9EURO</name>
<dbReference type="InterPro" id="IPR055222">
    <property type="entry name" value="PRISE-like_Rossmann-fold"/>
</dbReference>
<protein>
    <recommendedName>
        <fullName evidence="1">PRISE-like Rossmann-fold domain-containing protein</fullName>
    </recommendedName>
</protein>
<dbReference type="OrthoDB" id="1731983at2759"/>
<dbReference type="InterPro" id="IPR036291">
    <property type="entry name" value="NAD(P)-bd_dom_sf"/>
</dbReference>
<dbReference type="PANTHER" id="PTHR32487">
    <property type="entry name" value="3-OXO-DELTA(4,5)-STEROID 5-BETA-REDUCTASE"/>
    <property type="match status" value="1"/>
</dbReference>
<keyword evidence="3" id="KW-1185">Reference proteome</keyword>
<dbReference type="Proteomes" id="UP000326565">
    <property type="component" value="Unassembled WGS sequence"/>
</dbReference>
<evidence type="ECO:0000313" key="2">
    <source>
        <dbReference type="EMBL" id="KAB8070354.1"/>
    </source>
</evidence>
<accession>A0A5N5WT40</accession>
<organism evidence="2 3">
    <name type="scientific">Aspergillus leporis</name>
    <dbReference type="NCBI Taxonomy" id="41062"/>
    <lineage>
        <taxon>Eukaryota</taxon>
        <taxon>Fungi</taxon>
        <taxon>Dikarya</taxon>
        <taxon>Ascomycota</taxon>
        <taxon>Pezizomycotina</taxon>
        <taxon>Eurotiomycetes</taxon>
        <taxon>Eurotiomycetidae</taxon>
        <taxon>Eurotiales</taxon>
        <taxon>Aspergillaceae</taxon>
        <taxon>Aspergillus</taxon>
        <taxon>Aspergillus subgen. Circumdati</taxon>
    </lineage>
</organism>
<reference evidence="2 3" key="1">
    <citation type="submission" date="2019-04" db="EMBL/GenBank/DDBJ databases">
        <title>Friends and foes A comparative genomics study of 23 Aspergillus species from section Flavi.</title>
        <authorList>
            <consortium name="DOE Joint Genome Institute"/>
            <person name="Kjaerbolling I."/>
            <person name="Vesth T."/>
            <person name="Frisvad J.C."/>
            <person name="Nybo J.L."/>
            <person name="Theobald S."/>
            <person name="Kildgaard S."/>
            <person name="Isbrandt T."/>
            <person name="Kuo A."/>
            <person name="Sato A."/>
            <person name="Lyhne E.K."/>
            <person name="Kogle M.E."/>
            <person name="Wiebenga A."/>
            <person name="Kun R.S."/>
            <person name="Lubbers R.J."/>
            <person name="Makela M.R."/>
            <person name="Barry K."/>
            <person name="Chovatia M."/>
            <person name="Clum A."/>
            <person name="Daum C."/>
            <person name="Haridas S."/>
            <person name="He G."/>
            <person name="LaButti K."/>
            <person name="Lipzen A."/>
            <person name="Mondo S."/>
            <person name="Riley R."/>
            <person name="Salamov A."/>
            <person name="Simmons B.A."/>
            <person name="Magnuson J.K."/>
            <person name="Henrissat B."/>
            <person name="Mortensen U.H."/>
            <person name="Larsen T.O."/>
            <person name="Devries R.P."/>
            <person name="Grigoriev I.V."/>
            <person name="Machida M."/>
            <person name="Baker S.E."/>
            <person name="Andersen M.R."/>
        </authorList>
    </citation>
    <scope>NUCLEOTIDE SEQUENCE [LARGE SCALE GENOMIC DNA]</scope>
    <source>
        <strain evidence="2 3">CBS 151.66</strain>
    </source>
</reference>
<dbReference type="PANTHER" id="PTHR32487:SF8">
    <property type="entry name" value="NAD-DEPENDENT EPIMERASE_DEHYDRATASE DOMAIN-CONTAINING PROTEIN"/>
    <property type="match status" value="1"/>
</dbReference>
<gene>
    <name evidence="2" type="ORF">BDV29DRAFT_160546</name>
</gene>
<proteinExistence type="predicted"/>
<dbReference type="Gene3D" id="3.40.50.720">
    <property type="entry name" value="NAD(P)-binding Rossmann-like Domain"/>
    <property type="match status" value="1"/>
</dbReference>
<evidence type="ECO:0000259" key="1">
    <source>
        <dbReference type="Pfam" id="PF22917"/>
    </source>
</evidence>
<feature type="domain" description="PRISE-like Rossmann-fold" evidence="1">
    <location>
        <begin position="4"/>
        <end position="403"/>
    </location>
</feature>
<sequence length="405" mass="45243">MAKAVVFGAAGVTGWGLCRALLEYPTRHSFSSVIGLTLHPVSKDEDYFTDDDRLSTHTGIDLTVSEQEVQQQLSQIPGFADATHVYYVACGLSPTYDFEETAQINLRMFQTALQVTAGLCERLEHFSWQSGSLWYGGPFRAQVEEMGMKLPPHPFTESGPRVPDPIGGMIPFYKQHDMIDHYYDNKYRRPSWSWTSPRADTIIGFAPHVSPHNLALSLGSYLAIVRLLSPTGTEVPFPGTMASYQAPFTVTTQLNLAQTTIQLSLASKNLPHLCGEAFNIATHSSAPLTWEYLWPLLLPFFGLRGKEPISDQNGLPFGAEWVESKRHELANAEGQTLNLIPGLATRIPWQYLQFLLGADIERSLDTTKVKALADENGWRIEQQKPENAFFEAWKQAQASHLLPTF</sequence>
<dbReference type="Pfam" id="PF22917">
    <property type="entry name" value="PRISE"/>
    <property type="match status" value="1"/>
</dbReference>
<evidence type="ECO:0000313" key="3">
    <source>
        <dbReference type="Proteomes" id="UP000326565"/>
    </source>
</evidence>
<dbReference type="AlphaFoldDB" id="A0A5N5WT40"/>